<keyword evidence="2" id="KW-1185">Reference proteome</keyword>
<sequence length="93" mass="10577">MMGHHDRIRPNLTEFPQKFVRKSFSTEANTLYYLIYMSRIYVCFSKVRLVASRLALRSAANSLPPVPRLFCTLSIIAATGHAADGLERDMVMI</sequence>
<dbReference type="AlphaFoldDB" id="A0AAD2JVF9"/>
<evidence type="ECO:0000313" key="2">
    <source>
        <dbReference type="Proteomes" id="UP001295794"/>
    </source>
</evidence>
<organism evidence="1 2">
    <name type="scientific">Mycena citricolor</name>
    <dbReference type="NCBI Taxonomy" id="2018698"/>
    <lineage>
        <taxon>Eukaryota</taxon>
        <taxon>Fungi</taxon>
        <taxon>Dikarya</taxon>
        <taxon>Basidiomycota</taxon>
        <taxon>Agaricomycotina</taxon>
        <taxon>Agaricomycetes</taxon>
        <taxon>Agaricomycetidae</taxon>
        <taxon>Agaricales</taxon>
        <taxon>Marasmiineae</taxon>
        <taxon>Mycenaceae</taxon>
        <taxon>Mycena</taxon>
    </lineage>
</organism>
<accession>A0AAD2JVF9</accession>
<reference evidence="1" key="1">
    <citation type="submission" date="2023-11" db="EMBL/GenBank/DDBJ databases">
        <authorList>
            <person name="De Vega J J."/>
            <person name="De Vega J J."/>
        </authorList>
    </citation>
    <scope>NUCLEOTIDE SEQUENCE</scope>
</reference>
<gene>
    <name evidence="1" type="ORF">MYCIT1_LOCUS3594</name>
</gene>
<comment type="caution">
    <text evidence="1">The sequence shown here is derived from an EMBL/GenBank/DDBJ whole genome shotgun (WGS) entry which is preliminary data.</text>
</comment>
<evidence type="ECO:0000313" key="1">
    <source>
        <dbReference type="EMBL" id="CAK5263875.1"/>
    </source>
</evidence>
<protein>
    <submittedName>
        <fullName evidence="1">Uncharacterized protein</fullName>
    </submittedName>
</protein>
<name>A0AAD2JVF9_9AGAR</name>
<dbReference type="Proteomes" id="UP001295794">
    <property type="component" value="Unassembled WGS sequence"/>
</dbReference>
<dbReference type="EMBL" id="CAVNYO010000045">
    <property type="protein sequence ID" value="CAK5263875.1"/>
    <property type="molecule type" value="Genomic_DNA"/>
</dbReference>
<proteinExistence type="predicted"/>